<dbReference type="EMBL" id="JARKIF010000017">
    <property type="protein sequence ID" value="KAJ7620068.1"/>
    <property type="molecule type" value="Genomic_DNA"/>
</dbReference>
<dbReference type="InterPro" id="IPR012535">
    <property type="entry name" value="Cell_div_Cdc14"/>
</dbReference>
<proteinExistence type="predicted"/>
<evidence type="ECO:0000256" key="1">
    <source>
        <dbReference type="SAM" id="MobiDB-lite"/>
    </source>
</evidence>
<dbReference type="PANTHER" id="PTHR34065">
    <property type="entry name" value="CELL DIVISION CONTROL PROTEIN 14"/>
    <property type="match status" value="1"/>
</dbReference>
<feature type="region of interest" description="Disordered" evidence="1">
    <location>
        <begin position="425"/>
        <end position="444"/>
    </location>
</feature>
<keyword evidence="2" id="KW-0131">Cell cycle</keyword>
<feature type="region of interest" description="Disordered" evidence="1">
    <location>
        <begin position="291"/>
        <end position="368"/>
    </location>
</feature>
<dbReference type="Pfam" id="PF08045">
    <property type="entry name" value="CDC14"/>
    <property type="match status" value="1"/>
</dbReference>
<dbReference type="AlphaFoldDB" id="A0AAD7BGG7"/>
<feature type="region of interest" description="Disordered" evidence="1">
    <location>
        <begin position="229"/>
        <end position="277"/>
    </location>
</feature>
<dbReference type="Proteomes" id="UP001221142">
    <property type="component" value="Unassembled WGS sequence"/>
</dbReference>
<dbReference type="GO" id="GO:0051301">
    <property type="term" value="P:cell division"/>
    <property type="evidence" value="ECO:0007669"/>
    <property type="project" value="UniProtKB-KW"/>
</dbReference>
<accession>A0AAD7BGG7</accession>
<feature type="compositionally biased region" description="Low complexity" evidence="1">
    <location>
        <begin position="291"/>
        <end position="339"/>
    </location>
</feature>
<evidence type="ECO:0000313" key="2">
    <source>
        <dbReference type="EMBL" id="KAJ7620068.1"/>
    </source>
</evidence>
<keyword evidence="2" id="KW-0132">Cell division</keyword>
<dbReference type="PANTHER" id="PTHR34065:SF1">
    <property type="entry name" value="CELL DIVISION CONTROL PROTEIN 14"/>
    <property type="match status" value="1"/>
</dbReference>
<keyword evidence="3" id="KW-1185">Reference proteome</keyword>
<feature type="compositionally biased region" description="Low complexity" evidence="1">
    <location>
        <begin position="229"/>
        <end position="240"/>
    </location>
</feature>
<evidence type="ECO:0000313" key="3">
    <source>
        <dbReference type="Proteomes" id="UP001221142"/>
    </source>
</evidence>
<reference evidence="2" key="1">
    <citation type="submission" date="2023-03" db="EMBL/GenBank/DDBJ databases">
        <title>Massive genome expansion in bonnet fungi (Mycena s.s.) driven by repeated elements and novel gene families across ecological guilds.</title>
        <authorList>
            <consortium name="Lawrence Berkeley National Laboratory"/>
            <person name="Harder C.B."/>
            <person name="Miyauchi S."/>
            <person name="Viragh M."/>
            <person name="Kuo A."/>
            <person name="Thoen E."/>
            <person name="Andreopoulos B."/>
            <person name="Lu D."/>
            <person name="Skrede I."/>
            <person name="Drula E."/>
            <person name="Henrissat B."/>
            <person name="Morin E."/>
            <person name="Kohler A."/>
            <person name="Barry K."/>
            <person name="LaButti K."/>
            <person name="Morin E."/>
            <person name="Salamov A."/>
            <person name="Lipzen A."/>
            <person name="Mereny Z."/>
            <person name="Hegedus B."/>
            <person name="Baldrian P."/>
            <person name="Stursova M."/>
            <person name="Weitz H."/>
            <person name="Taylor A."/>
            <person name="Grigoriev I.V."/>
            <person name="Nagy L.G."/>
            <person name="Martin F."/>
            <person name="Kauserud H."/>
        </authorList>
    </citation>
    <scope>NUCLEOTIDE SEQUENCE</scope>
    <source>
        <strain evidence="2">9284</strain>
    </source>
</reference>
<comment type="caution">
    <text evidence="2">The sequence shown here is derived from an EMBL/GenBank/DDBJ whole genome shotgun (WGS) entry which is preliminary data.</text>
</comment>
<name>A0AAD7BGG7_9AGAR</name>
<protein>
    <submittedName>
        <fullName evidence="2">Cell division control protein 14, SIN component-domain-containing protein</fullName>
    </submittedName>
</protein>
<gene>
    <name evidence="2" type="ORF">FB45DRAFT_839395</name>
</gene>
<feature type="compositionally biased region" description="Acidic residues" evidence="1">
    <location>
        <begin position="425"/>
        <end position="441"/>
    </location>
</feature>
<organism evidence="2 3">
    <name type="scientific">Roridomyces roridus</name>
    <dbReference type="NCBI Taxonomy" id="1738132"/>
    <lineage>
        <taxon>Eukaryota</taxon>
        <taxon>Fungi</taxon>
        <taxon>Dikarya</taxon>
        <taxon>Basidiomycota</taxon>
        <taxon>Agaricomycotina</taxon>
        <taxon>Agaricomycetes</taxon>
        <taxon>Agaricomycetidae</taxon>
        <taxon>Agaricales</taxon>
        <taxon>Marasmiineae</taxon>
        <taxon>Mycenaceae</taxon>
        <taxon>Roridomyces</taxon>
    </lineage>
</organism>
<sequence>MAGTLQALRESLQDALDDLSSPRTSNEVKSSALQRLEKTLARACVSTSSTSTEVLDHFLALQYTFECNVPARILGWIAGVTPRLENAPGEPEDADLGTLSTQLTLALSIIQGIALIHPASKVYLGRKYALEILLDLFLAARHLSNPTAATPGKSNGTSPLPPLASSVLDTLLCILVDASPALRAFEACQGVHAVVKILKRAATPREVRMKCLEFLYFYLLDETTPTPLSTPTAALPNPLAEIPTAPNTPHGGPTRKKTAFVGVGNGTPLRPSPSSRYGSSTFEFASSSFASTSSSTSMTSSPFSCKGSRSTSGSSTSSESASGTSFSSFSSTESNAGSTPTATPKSTFVGPRKQPPPGLGTPLKAQKPQSKALLMLKKEVDFVPLSPKKVVVEGEKAKVQTPGRALGNGNGHGHVRTRSRLVLSDEGESEDAYAPGVEDEEGKCKTTEEKKRLLGTMLGNVEALVEGVRKAGIWGLG</sequence>